<feature type="region of interest" description="Disordered" evidence="1">
    <location>
        <begin position="340"/>
        <end position="363"/>
    </location>
</feature>
<dbReference type="PANTHER" id="PTHR38044:SF1">
    <property type="entry name" value="BOUQUET FORMATION PROTEIN 4"/>
    <property type="match status" value="1"/>
</dbReference>
<reference evidence="4 5" key="1">
    <citation type="submission" date="2024-01" db="EMBL/GenBank/DDBJ databases">
        <title>A draft genome for a cacao thread blight-causing isolate of Paramarasmius palmivorus.</title>
        <authorList>
            <person name="Baruah I.K."/>
            <person name="Bukari Y."/>
            <person name="Amoako-Attah I."/>
            <person name="Meinhardt L.W."/>
            <person name="Bailey B.A."/>
            <person name="Cohen S.P."/>
        </authorList>
    </citation>
    <scope>NUCLEOTIDE SEQUENCE [LARGE SCALE GENOMIC DNA]</scope>
    <source>
        <strain evidence="4 5">GH-12</strain>
    </source>
</reference>
<proteinExistence type="predicted"/>
<dbReference type="EMBL" id="JAYKXP010000014">
    <property type="protein sequence ID" value="KAK7051014.1"/>
    <property type="molecule type" value="Genomic_DNA"/>
</dbReference>
<evidence type="ECO:0000313" key="5">
    <source>
        <dbReference type="Proteomes" id="UP001383192"/>
    </source>
</evidence>
<dbReference type="AlphaFoldDB" id="A0AAW0DHQ0"/>
<dbReference type="GO" id="GO:0044820">
    <property type="term" value="P:mitotic telomere tethering at nuclear periphery"/>
    <property type="evidence" value="ECO:0007669"/>
    <property type="project" value="TreeGrafter"/>
</dbReference>
<feature type="compositionally biased region" description="Low complexity" evidence="1">
    <location>
        <begin position="168"/>
        <end position="194"/>
    </location>
</feature>
<dbReference type="InterPro" id="IPR037548">
    <property type="entry name" value="Bqt4"/>
</dbReference>
<feature type="compositionally biased region" description="Polar residues" evidence="1">
    <location>
        <begin position="246"/>
        <end position="268"/>
    </location>
</feature>
<feature type="transmembrane region" description="Helical" evidence="2">
    <location>
        <begin position="400"/>
        <end position="420"/>
    </location>
</feature>
<evidence type="ECO:0000259" key="3">
    <source>
        <dbReference type="PROSITE" id="PS51299"/>
    </source>
</evidence>
<dbReference type="PANTHER" id="PTHR38044">
    <property type="entry name" value="BOUQUET FORMATION PROTEIN 4"/>
    <property type="match status" value="1"/>
</dbReference>
<evidence type="ECO:0000256" key="2">
    <source>
        <dbReference type="SAM" id="Phobius"/>
    </source>
</evidence>
<keyword evidence="2" id="KW-1133">Transmembrane helix</keyword>
<organism evidence="4 5">
    <name type="scientific">Paramarasmius palmivorus</name>
    <dbReference type="NCBI Taxonomy" id="297713"/>
    <lineage>
        <taxon>Eukaryota</taxon>
        <taxon>Fungi</taxon>
        <taxon>Dikarya</taxon>
        <taxon>Basidiomycota</taxon>
        <taxon>Agaricomycotina</taxon>
        <taxon>Agaricomycetes</taxon>
        <taxon>Agaricomycetidae</taxon>
        <taxon>Agaricales</taxon>
        <taxon>Marasmiineae</taxon>
        <taxon>Marasmiaceae</taxon>
        <taxon>Paramarasmius</taxon>
    </lineage>
</organism>
<dbReference type="InterPro" id="IPR036887">
    <property type="entry name" value="HTH_APSES_sf"/>
</dbReference>
<keyword evidence="2" id="KW-0812">Transmembrane</keyword>
<keyword evidence="2" id="KW-0472">Membrane</keyword>
<feature type="domain" description="HTH APSES-type" evidence="3">
    <location>
        <begin position="36"/>
        <end position="151"/>
    </location>
</feature>
<keyword evidence="5" id="KW-1185">Reference proteome</keyword>
<sequence length="421" mass="45634">MPPRPPLPLKHANPKVKALISSGNIPPVKYQVLNCQGSDILVGRLKIDTPTVTGHAFILRRYDTNAISLTTMFRAAFPNASDQEEKDEVQWVKESYDLSGNNGSSKDTSITRLAGTWVSPQLALELGKAYQLGDLIEVVVGAQPDPNTSYRRSGKNTGNQTTPKAPVSNATSTEAVVAATSPASTKAAALPANTSPDMKPPKRRREASPAPATTTTVKSKLSTVTVDEKPPPRRSTRTKSPPPKTQASASMMSVISKTTTATSASPGKTPSKRASRRTTKQEEPAPVTPGGSDETAYEDEREREDDTQAVEDVAGAELHDQDIAEQKNLIEDLKKQRDAAMKNEDGEVDGSAALTNKRAREEEEDKLSFNFKEPEIGERAIATNRRVLGRILEEPRRRSLAWGIAAFAFGYTAVTFLPNFL</sequence>
<accession>A0AAW0DHQ0</accession>
<name>A0AAW0DHQ0_9AGAR</name>
<evidence type="ECO:0000256" key="1">
    <source>
        <dbReference type="SAM" id="MobiDB-lite"/>
    </source>
</evidence>
<feature type="compositionally biased region" description="Low complexity" evidence="1">
    <location>
        <begin position="213"/>
        <end position="225"/>
    </location>
</feature>
<dbReference type="GO" id="GO:0003677">
    <property type="term" value="F:DNA binding"/>
    <property type="evidence" value="ECO:0007669"/>
    <property type="project" value="InterPro"/>
</dbReference>
<gene>
    <name evidence="4" type="ORF">VNI00_005126</name>
</gene>
<dbReference type="PROSITE" id="PS51299">
    <property type="entry name" value="HTH_APSES"/>
    <property type="match status" value="1"/>
</dbReference>
<comment type="caution">
    <text evidence="4">The sequence shown here is derived from an EMBL/GenBank/DDBJ whole genome shotgun (WGS) entry which is preliminary data.</text>
</comment>
<feature type="region of interest" description="Disordered" evidence="1">
    <location>
        <begin position="144"/>
        <end position="308"/>
    </location>
</feature>
<feature type="compositionally biased region" description="Polar residues" evidence="1">
    <location>
        <begin position="145"/>
        <end position="163"/>
    </location>
</feature>
<dbReference type="GO" id="GO:0070197">
    <property type="term" value="P:meiotic attachment of telomere to nuclear envelope"/>
    <property type="evidence" value="ECO:0007669"/>
    <property type="project" value="InterPro"/>
</dbReference>
<dbReference type="Proteomes" id="UP001383192">
    <property type="component" value="Unassembled WGS sequence"/>
</dbReference>
<evidence type="ECO:0000313" key="4">
    <source>
        <dbReference type="EMBL" id="KAK7051014.1"/>
    </source>
</evidence>
<dbReference type="SUPFAM" id="SSF54616">
    <property type="entry name" value="DNA-binding domain of Mlu1-box binding protein MBP1"/>
    <property type="match status" value="1"/>
</dbReference>
<protein>
    <recommendedName>
        <fullName evidence="3">HTH APSES-type domain-containing protein</fullName>
    </recommendedName>
</protein>
<dbReference type="GO" id="GO:1990862">
    <property type="term" value="C:nuclear membrane complex Bqt3-Bqt4"/>
    <property type="evidence" value="ECO:0007669"/>
    <property type="project" value="InterPro"/>
</dbReference>
<dbReference type="InterPro" id="IPR003163">
    <property type="entry name" value="Tscrpt_reg_HTH_APSES-type"/>
</dbReference>